<keyword evidence="7" id="KW-0503">Monooxygenase</keyword>
<dbReference type="Pfam" id="PF01494">
    <property type="entry name" value="FAD_binding_3"/>
    <property type="match status" value="1"/>
</dbReference>
<dbReference type="EMBL" id="JBHSAF010000001">
    <property type="protein sequence ID" value="MFC3912305.1"/>
    <property type="molecule type" value="Genomic_DNA"/>
</dbReference>
<reference evidence="10" key="1">
    <citation type="journal article" date="2019" name="Int. J. Syst. Evol. Microbiol.">
        <title>The Global Catalogue of Microorganisms (GCM) 10K type strain sequencing project: providing services to taxonomists for standard genome sequencing and annotation.</title>
        <authorList>
            <consortium name="The Broad Institute Genomics Platform"/>
            <consortium name="The Broad Institute Genome Sequencing Center for Infectious Disease"/>
            <person name="Wu L."/>
            <person name="Ma J."/>
        </authorList>
    </citation>
    <scope>NUCLEOTIDE SEQUENCE [LARGE SCALE GENOMIC DNA]</scope>
    <source>
        <strain evidence="10">CCUG 54939</strain>
    </source>
</reference>
<comment type="similarity">
    <text evidence="3">Belongs to the UbiH/COQ6 family.</text>
</comment>
<evidence type="ECO:0000313" key="9">
    <source>
        <dbReference type="EMBL" id="MFC3912305.1"/>
    </source>
</evidence>
<dbReference type="InterPro" id="IPR010971">
    <property type="entry name" value="UbiH/COQ6"/>
</dbReference>
<dbReference type="InterPro" id="IPR036188">
    <property type="entry name" value="FAD/NAD-bd_sf"/>
</dbReference>
<keyword evidence="5" id="KW-0274">FAD</keyword>
<evidence type="ECO:0000256" key="6">
    <source>
        <dbReference type="ARBA" id="ARBA00023002"/>
    </source>
</evidence>
<dbReference type="InterPro" id="IPR018168">
    <property type="entry name" value="Ubi_Hdrlase_CS"/>
</dbReference>
<evidence type="ECO:0000256" key="5">
    <source>
        <dbReference type="ARBA" id="ARBA00022827"/>
    </source>
</evidence>
<sequence>MSKQSDVIIVGAGMVGLALALGLQRLGLKVRVLEKTLLADTQHADHRVSALNLASERMLRHLGVWDLIAARQPYRQMQVWEQDAHSRLSFSADELLQPALGHIVANQAVVEALFQALQSSGTEVRYGCEPLQIEASAEGVSVRLEHDTLQAALLVSAEGAHSRLRAHYHFPMLEWDYGHTALVATIATALPHEACARQVFLPSGPLALLPLPDAHHCSIVWSLPPQEAQALLALDAPAFAHRVSVASDMVLGMCQLLTPRQSFPLRARMARDLLRGRCLLVGDAAHTIHPLAGQGVNLGLMDAAAIIEAFARLPSGSQWDGELAFLQPTLRWRKTEAAQMLAGMEGIKQLFATGGVVPPLRQLGMAALQRSPALKRRLMRIAMGLDGELPLMARGG</sequence>
<comment type="cofactor">
    <cofactor evidence="1">
        <name>FAD</name>
        <dbReference type="ChEBI" id="CHEBI:57692"/>
    </cofactor>
</comment>
<protein>
    <submittedName>
        <fullName evidence="9">FAD-dependent oxidoreductase</fullName>
    </submittedName>
</protein>
<dbReference type="NCBIfam" id="TIGR01988">
    <property type="entry name" value="Ubi-OHases"/>
    <property type="match status" value="1"/>
</dbReference>
<gene>
    <name evidence="9" type="ORF">ACFOSS_02350</name>
</gene>
<organism evidence="9 10">
    <name type="scientific">Pseudaeromonas sharmana</name>
    <dbReference type="NCBI Taxonomy" id="328412"/>
    <lineage>
        <taxon>Bacteria</taxon>
        <taxon>Pseudomonadati</taxon>
        <taxon>Pseudomonadota</taxon>
        <taxon>Gammaproteobacteria</taxon>
        <taxon>Aeromonadales</taxon>
        <taxon>Aeromonadaceae</taxon>
        <taxon>Pseudaeromonas</taxon>
    </lineage>
</organism>
<dbReference type="PROSITE" id="PS01304">
    <property type="entry name" value="UBIH"/>
    <property type="match status" value="1"/>
</dbReference>
<evidence type="ECO:0000256" key="1">
    <source>
        <dbReference type="ARBA" id="ARBA00001974"/>
    </source>
</evidence>
<keyword evidence="4" id="KW-0285">Flavoprotein</keyword>
<dbReference type="SUPFAM" id="SSF51905">
    <property type="entry name" value="FAD/NAD(P)-binding domain"/>
    <property type="match status" value="1"/>
</dbReference>
<dbReference type="RefSeq" id="WP_377150410.1">
    <property type="nucleotide sequence ID" value="NZ_JBHSAF010000001.1"/>
</dbReference>
<feature type="domain" description="FAD-binding" evidence="8">
    <location>
        <begin position="5"/>
        <end position="316"/>
    </location>
</feature>
<dbReference type="PRINTS" id="PR00420">
    <property type="entry name" value="RNGMNOXGNASE"/>
</dbReference>
<dbReference type="InterPro" id="IPR051205">
    <property type="entry name" value="UbiH/COQ6_monooxygenase"/>
</dbReference>
<dbReference type="PANTHER" id="PTHR43876:SF7">
    <property type="entry name" value="UBIQUINONE BIOSYNTHESIS MONOOXYGENASE COQ6, MITOCHONDRIAL"/>
    <property type="match status" value="1"/>
</dbReference>
<keyword evidence="10" id="KW-1185">Reference proteome</keyword>
<evidence type="ECO:0000256" key="2">
    <source>
        <dbReference type="ARBA" id="ARBA00004749"/>
    </source>
</evidence>
<proteinExistence type="inferred from homology"/>
<evidence type="ECO:0000256" key="7">
    <source>
        <dbReference type="ARBA" id="ARBA00023033"/>
    </source>
</evidence>
<evidence type="ECO:0000313" key="10">
    <source>
        <dbReference type="Proteomes" id="UP001595692"/>
    </source>
</evidence>
<dbReference type="Proteomes" id="UP001595692">
    <property type="component" value="Unassembled WGS sequence"/>
</dbReference>
<evidence type="ECO:0000256" key="4">
    <source>
        <dbReference type="ARBA" id="ARBA00022630"/>
    </source>
</evidence>
<evidence type="ECO:0000259" key="8">
    <source>
        <dbReference type="Pfam" id="PF01494"/>
    </source>
</evidence>
<dbReference type="Gene3D" id="3.50.50.60">
    <property type="entry name" value="FAD/NAD(P)-binding domain"/>
    <property type="match status" value="2"/>
</dbReference>
<comment type="pathway">
    <text evidence="2">Cofactor biosynthesis; ubiquinone biosynthesis.</text>
</comment>
<accession>A0ABV8CJY4</accession>
<dbReference type="PANTHER" id="PTHR43876">
    <property type="entry name" value="UBIQUINONE BIOSYNTHESIS MONOOXYGENASE COQ6, MITOCHONDRIAL"/>
    <property type="match status" value="1"/>
</dbReference>
<name>A0ABV8CJY4_9GAMM</name>
<dbReference type="InterPro" id="IPR002938">
    <property type="entry name" value="FAD-bd"/>
</dbReference>
<comment type="caution">
    <text evidence="9">The sequence shown here is derived from an EMBL/GenBank/DDBJ whole genome shotgun (WGS) entry which is preliminary data.</text>
</comment>
<keyword evidence="6" id="KW-0560">Oxidoreductase</keyword>
<evidence type="ECO:0000256" key="3">
    <source>
        <dbReference type="ARBA" id="ARBA00005349"/>
    </source>
</evidence>